<organism evidence="2 3">
    <name type="scientific">Mytilus coruscus</name>
    <name type="common">Sea mussel</name>
    <dbReference type="NCBI Taxonomy" id="42192"/>
    <lineage>
        <taxon>Eukaryota</taxon>
        <taxon>Metazoa</taxon>
        <taxon>Spiralia</taxon>
        <taxon>Lophotrochozoa</taxon>
        <taxon>Mollusca</taxon>
        <taxon>Bivalvia</taxon>
        <taxon>Autobranchia</taxon>
        <taxon>Pteriomorphia</taxon>
        <taxon>Mytilida</taxon>
        <taxon>Mytiloidea</taxon>
        <taxon>Mytilidae</taxon>
        <taxon>Mytilinae</taxon>
        <taxon>Mytilus</taxon>
    </lineage>
</organism>
<name>A0A6J8D994_MYTCO</name>
<keyword evidence="3" id="KW-1185">Reference proteome</keyword>
<accession>A0A6J8D994</accession>
<sequence>MTVLDAAKRAKLAEYRKQKDACFMEAIWQSVLVLGAACGGVHLGQKLLSSVLPYGPMKHVMVTVLVGAGASTYVSAKESAKCIHKWNRHMDRLYAPGNGYNKSHAMITLESLSDIKQFVSSCLSSSNVSCPHVWDKVSALSEVINASLILLSFAIDTFLVVSKE</sequence>
<keyword evidence="1" id="KW-0812">Transmembrane</keyword>
<dbReference type="EMBL" id="CACVKT020006923">
    <property type="protein sequence ID" value="CAC5404251.1"/>
    <property type="molecule type" value="Genomic_DNA"/>
</dbReference>
<proteinExistence type="predicted"/>
<evidence type="ECO:0000256" key="1">
    <source>
        <dbReference type="SAM" id="Phobius"/>
    </source>
</evidence>
<keyword evidence="1" id="KW-1133">Transmembrane helix</keyword>
<evidence type="ECO:0000313" key="3">
    <source>
        <dbReference type="Proteomes" id="UP000507470"/>
    </source>
</evidence>
<protein>
    <submittedName>
        <fullName evidence="2">Uncharacterized protein</fullName>
    </submittedName>
</protein>
<keyword evidence="1" id="KW-0472">Membrane</keyword>
<evidence type="ECO:0000313" key="2">
    <source>
        <dbReference type="EMBL" id="CAC5404251.1"/>
    </source>
</evidence>
<feature type="transmembrane region" description="Helical" evidence="1">
    <location>
        <begin position="21"/>
        <end position="43"/>
    </location>
</feature>
<dbReference type="AlphaFoldDB" id="A0A6J8D994"/>
<dbReference type="Proteomes" id="UP000507470">
    <property type="component" value="Unassembled WGS sequence"/>
</dbReference>
<dbReference type="InterPro" id="IPR038259">
    <property type="entry name" value="Tmem141_sf"/>
</dbReference>
<dbReference type="OrthoDB" id="6047210at2759"/>
<reference evidence="2 3" key="1">
    <citation type="submission" date="2020-06" db="EMBL/GenBank/DDBJ databases">
        <authorList>
            <person name="Li R."/>
            <person name="Bekaert M."/>
        </authorList>
    </citation>
    <scope>NUCLEOTIDE SEQUENCE [LARGE SCALE GENOMIC DNA]</scope>
    <source>
        <strain evidence="3">wild</strain>
    </source>
</reference>
<gene>
    <name evidence="2" type="ORF">MCOR_38061</name>
</gene>
<dbReference type="Gene3D" id="1.10.3350.20">
    <property type="entry name" value="Tmem141 protein family"/>
    <property type="match status" value="1"/>
</dbReference>